<dbReference type="Gene3D" id="3.40.50.620">
    <property type="entry name" value="HUPs"/>
    <property type="match status" value="1"/>
</dbReference>
<dbReference type="SUPFAM" id="SSF52374">
    <property type="entry name" value="Nucleotidylyl transferase"/>
    <property type="match status" value="1"/>
</dbReference>
<dbReference type="EMBL" id="KF900328">
    <property type="protein sequence ID" value="AIE91137.1"/>
    <property type="molecule type" value="Genomic_DNA"/>
</dbReference>
<dbReference type="InterPro" id="IPR014729">
    <property type="entry name" value="Rossmann-like_a/b/a_fold"/>
</dbReference>
<protein>
    <submittedName>
        <fullName evidence="1">Uncharacterized protein</fullName>
    </submittedName>
</protein>
<organism evidence="1">
    <name type="scientific">uncultured marine thaumarchaeote AD1000_106_A06</name>
    <dbReference type="NCBI Taxonomy" id="1455888"/>
    <lineage>
        <taxon>Archaea</taxon>
        <taxon>Nitrososphaerota</taxon>
        <taxon>environmental samples</taxon>
    </lineage>
</organism>
<accession>A0A075FN42</accession>
<name>A0A075FN42_9ARCH</name>
<reference evidence="1" key="1">
    <citation type="journal article" date="2014" name="Genome Biol. Evol.">
        <title>Pangenome evidence for extensive interdomain horizontal transfer affecting lineage core and shell genes in uncultured planktonic thaumarchaeota and euryarchaeota.</title>
        <authorList>
            <person name="Deschamps P."/>
            <person name="Zivanovic Y."/>
            <person name="Moreira D."/>
            <person name="Rodriguez-Valera F."/>
            <person name="Lopez-Garcia P."/>
        </authorList>
    </citation>
    <scope>NUCLEOTIDE SEQUENCE</scope>
</reference>
<proteinExistence type="predicted"/>
<dbReference type="AlphaFoldDB" id="A0A075FN42"/>
<sequence length="188" mass="21684">MTNAHVEIIEEQKKENKVVVMPVRFLNGEKEINSKSFPFSFETRKKMIESVFGDSVTVSSNYTFFAPFKKYFPPLISPKSWSLRKQILQEIEDDYFTYTGDKAEGLMLKLYRLNPKVGTRKPISATSVKNEMYAATQGDKSSWEKFVPSSVTKIINENWEIVKKFASEEDMTTRVAGMKFPKEGYNSK</sequence>
<evidence type="ECO:0000313" key="1">
    <source>
        <dbReference type="EMBL" id="AIE91137.1"/>
    </source>
</evidence>